<evidence type="ECO:0000313" key="2">
    <source>
        <dbReference type="Proteomes" id="UP000887566"/>
    </source>
</evidence>
<evidence type="ECO:0000313" key="3">
    <source>
        <dbReference type="WBParaSite" id="PSAMB.scaffold251size61181.g3901.t1"/>
    </source>
</evidence>
<dbReference type="Proteomes" id="UP000887566">
    <property type="component" value="Unplaced"/>
</dbReference>
<proteinExistence type="predicted"/>
<feature type="region of interest" description="Disordered" evidence="1">
    <location>
        <begin position="1"/>
        <end position="39"/>
    </location>
</feature>
<feature type="compositionally biased region" description="Basic residues" evidence="1">
    <location>
        <begin position="1"/>
        <end position="16"/>
    </location>
</feature>
<feature type="compositionally biased region" description="Basic and acidic residues" evidence="1">
    <location>
        <begin position="22"/>
        <end position="39"/>
    </location>
</feature>
<evidence type="ECO:0000256" key="1">
    <source>
        <dbReference type="SAM" id="MobiDB-lite"/>
    </source>
</evidence>
<dbReference type="AlphaFoldDB" id="A0A914VTG6"/>
<sequence length="100" mass="11482">MPMRVVKTRRRKKRARTTYPDRINDGRGGTEEGKRENDIEGERRIIVEVKGDRKSYRDGEMREKEAENTVEVRLGGVTIRWTSGDVRDAPIGLHSSSLGR</sequence>
<name>A0A914VTG6_9BILA</name>
<organism evidence="2 3">
    <name type="scientific">Plectus sambesii</name>
    <dbReference type="NCBI Taxonomy" id="2011161"/>
    <lineage>
        <taxon>Eukaryota</taxon>
        <taxon>Metazoa</taxon>
        <taxon>Ecdysozoa</taxon>
        <taxon>Nematoda</taxon>
        <taxon>Chromadorea</taxon>
        <taxon>Plectida</taxon>
        <taxon>Plectina</taxon>
        <taxon>Plectoidea</taxon>
        <taxon>Plectidae</taxon>
        <taxon>Plectus</taxon>
    </lineage>
</organism>
<keyword evidence="2" id="KW-1185">Reference proteome</keyword>
<dbReference type="WBParaSite" id="PSAMB.scaffold251size61181.g3901.t1">
    <property type="protein sequence ID" value="PSAMB.scaffold251size61181.g3901.t1"/>
    <property type="gene ID" value="PSAMB.scaffold251size61181.g3901"/>
</dbReference>
<reference evidence="3" key="1">
    <citation type="submission" date="2022-11" db="UniProtKB">
        <authorList>
            <consortium name="WormBaseParasite"/>
        </authorList>
    </citation>
    <scope>IDENTIFICATION</scope>
</reference>
<accession>A0A914VTG6</accession>
<protein>
    <submittedName>
        <fullName evidence="3">Uncharacterized protein</fullName>
    </submittedName>
</protein>